<reference evidence="4 5" key="1">
    <citation type="submission" date="2020-05" db="EMBL/GenBank/DDBJ databases">
        <title>Mucilaginibacter mali sp. nov.</title>
        <authorList>
            <person name="Kim H.S."/>
            <person name="Lee K.C."/>
            <person name="Suh M.K."/>
            <person name="Kim J.-S."/>
            <person name="Han K.-I."/>
            <person name="Eom M.K."/>
            <person name="Shin Y.K."/>
            <person name="Lee J.-S."/>
        </authorList>
    </citation>
    <scope>NUCLEOTIDE SEQUENCE [LARGE SCALE GENOMIC DNA]</scope>
    <source>
        <strain evidence="4 5">G2-14</strain>
    </source>
</reference>
<dbReference type="InterPro" id="IPR006108">
    <property type="entry name" value="3HC_DH_C"/>
</dbReference>
<dbReference type="AlphaFoldDB" id="A0A7D4PXQ1"/>
<dbReference type="Gene3D" id="1.10.1040.10">
    <property type="entry name" value="N-(1-d-carboxylethyl)-l-norvaline Dehydrogenase, domain 2"/>
    <property type="match status" value="1"/>
</dbReference>
<dbReference type="RefSeq" id="WP_173417292.1">
    <property type="nucleotide sequence ID" value="NZ_CP054139.1"/>
</dbReference>
<dbReference type="GO" id="GO:0006631">
    <property type="term" value="P:fatty acid metabolic process"/>
    <property type="evidence" value="ECO:0007669"/>
    <property type="project" value="InterPro"/>
</dbReference>
<evidence type="ECO:0000259" key="2">
    <source>
        <dbReference type="Pfam" id="PF00725"/>
    </source>
</evidence>
<gene>
    <name evidence="4" type="ORF">HQ865_23715</name>
</gene>
<dbReference type="InterPro" id="IPR006176">
    <property type="entry name" value="3-OHacyl-CoA_DH_NAD-bd"/>
</dbReference>
<dbReference type="GO" id="GO:0016616">
    <property type="term" value="F:oxidoreductase activity, acting on the CH-OH group of donors, NAD or NADP as acceptor"/>
    <property type="evidence" value="ECO:0007669"/>
    <property type="project" value="InterPro"/>
</dbReference>
<dbReference type="SUPFAM" id="SSF51735">
    <property type="entry name" value="NAD(P)-binding Rossmann-fold domains"/>
    <property type="match status" value="1"/>
</dbReference>
<dbReference type="KEGG" id="mmab:HQ865_23715"/>
<evidence type="ECO:0000313" key="5">
    <source>
        <dbReference type="Proteomes" id="UP000505355"/>
    </source>
</evidence>
<dbReference type="SUPFAM" id="SSF48179">
    <property type="entry name" value="6-phosphogluconate dehydrogenase C-terminal domain-like"/>
    <property type="match status" value="1"/>
</dbReference>
<name>A0A7D4PXQ1_9SPHI</name>
<sequence length="313" mass="35312">MKKLIKHTDPVLLVGDGELIASAAVCLLTAGHTLNVCTQNVADFNLLLNKHIDSQGKNIPLREKLAVSAVLKANRDCSLVIAITHEDEEKKKTLLQKLTPLVRKDAVVAINTETISLEALQKGFDRPERLMGLNWTEPAHTTFFLEVIASDESEEIAKGISILAKLFWSKDPYLVKGDGIRSRLVSAMAREASFLVDNGYASVDDIDRACRNDAGYYLPFCGNCRYMDLMGTYAYGMVMKDLNPDLSKDTHIPRFMDKVLQDGGMGMKNKKGFYTYTDGEVERWHDTMEKFSYQIRAIIEKYPFNYNKETYTD</sequence>
<protein>
    <submittedName>
        <fullName evidence="4">3-hydroxyacyl-CoA dehydrogenase</fullName>
    </submittedName>
</protein>
<evidence type="ECO:0000259" key="3">
    <source>
        <dbReference type="Pfam" id="PF02737"/>
    </source>
</evidence>
<dbReference type="PANTHER" id="PTHR48075">
    <property type="entry name" value="3-HYDROXYACYL-COA DEHYDROGENASE FAMILY PROTEIN"/>
    <property type="match status" value="1"/>
</dbReference>
<keyword evidence="5" id="KW-1185">Reference proteome</keyword>
<dbReference type="Pfam" id="PF02737">
    <property type="entry name" value="3HCDH_N"/>
    <property type="match status" value="1"/>
</dbReference>
<dbReference type="Pfam" id="PF00725">
    <property type="entry name" value="3HCDH"/>
    <property type="match status" value="1"/>
</dbReference>
<dbReference type="InterPro" id="IPR036291">
    <property type="entry name" value="NAD(P)-bd_dom_sf"/>
</dbReference>
<dbReference type="PANTHER" id="PTHR48075:SF5">
    <property type="entry name" value="3-HYDROXYBUTYRYL-COA DEHYDROGENASE"/>
    <property type="match status" value="1"/>
</dbReference>
<evidence type="ECO:0000313" key="4">
    <source>
        <dbReference type="EMBL" id="QKJ32643.1"/>
    </source>
</evidence>
<dbReference type="InterPro" id="IPR013328">
    <property type="entry name" value="6PGD_dom2"/>
</dbReference>
<dbReference type="InterPro" id="IPR008927">
    <property type="entry name" value="6-PGluconate_DH-like_C_sf"/>
</dbReference>
<keyword evidence="1" id="KW-0560">Oxidoreductase</keyword>
<dbReference type="EMBL" id="CP054139">
    <property type="protein sequence ID" value="QKJ32643.1"/>
    <property type="molecule type" value="Genomic_DNA"/>
</dbReference>
<dbReference type="GO" id="GO:0070403">
    <property type="term" value="F:NAD+ binding"/>
    <property type="evidence" value="ECO:0007669"/>
    <property type="project" value="InterPro"/>
</dbReference>
<proteinExistence type="predicted"/>
<feature type="domain" description="3-hydroxyacyl-CoA dehydrogenase NAD binding" evidence="3">
    <location>
        <begin position="60"/>
        <end position="155"/>
    </location>
</feature>
<organism evidence="4 5">
    <name type="scientific">Mucilaginibacter mali</name>
    <dbReference type="NCBI Taxonomy" id="2740462"/>
    <lineage>
        <taxon>Bacteria</taxon>
        <taxon>Pseudomonadati</taxon>
        <taxon>Bacteroidota</taxon>
        <taxon>Sphingobacteriia</taxon>
        <taxon>Sphingobacteriales</taxon>
        <taxon>Sphingobacteriaceae</taxon>
        <taxon>Mucilaginibacter</taxon>
    </lineage>
</organism>
<evidence type="ECO:0000256" key="1">
    <source>
        <dbReference type="ARBA" id="ARBA00023002"/>
    </source>
</evidence>
<feature type="domain" description="3-hydroxyacyl-CoA dehydrogenase C-terminal" evidence="2">
    <location>
        <begin position="182"/>
        <end position="276"/>
    </location>
</feature>
<dbReference type="Proteomes" id="UP000505355">
    <property type="component" value="Chromosome"/>
</dbReference>
<accession>A0A7D4PXQ1</accession>
<dbReference type="Gene3D" id="3.40.50.720">
    <property type="entry name" value="NAD(P)-binding Rossmann-like Domain"/>
    <property type="match status" value="1"/>
</dbReference>